<dbReference type="EMBL" id="FO818640">
    <property type="protein sequence ID" value="CDM98316.1"/>
    <property type="molecule type" value="Genomic_DNA"/>
</dbReference>
<dbReference type="AlphaFoldDB" id="A0A9P1KLM0"/>
<sequence>MKNTTQFQEIAAEVQLFNDIEQKEKFVFVVGALVSRLISLQKGAEIMEMEPEMLLKILEMMGIEFSYLTPEDIKAEKTW</sequence>
<gene>
    <name evidence="1" type="ORF">ARTHRO_60917</name>
</gene>
<protein>
    <submittedName>
        <fullName evidence="1">Uncharacterized protein</fullName>
    </submittedName>
</protein>
<evidence type="ECO:0000313" key="2">
    <source>
        <dbReference type="Proteomes" id="UP000032946"/>
    </source>
</evidence>
<name>A0A9P1KLM0_9CYAN</name>
<reference evidence="1 2" key="1">
    <citation type="submission" date="2014-02" db="EMBL/GenBank/DDBJ databases">
        <authorList>
            <person name="Genoscope - CEA"/>
        </authorList>
    </citation>
    <scope>NUCLEOTIDE SEQUENCE [LARGE SCALE GENOMIC DNA]</scope>
    <source>
        <strain evidence="1 2">PCC 8005</strain>
    </source>
</reference>
<organism evidence="1 2">
    <name type="scientific">Limnospira indica PCC 8005</name>
    <dbReference type="NCBI Taxonomy" id="376219"/>
    <lineage>
        <taxon>Bacteria</taxon>
        <taxon>Bacillati</taxon>
        <taxon>Cyanobacteriota</taxon>
        <taxon>Cyanophyceae</taxon>
        <taxon>Oscillatoriophycideae</taxon>
        <taxon>Oscillatoriales</taxon>
        <taxon>Sirenicapillariaceae</taxon>
        <taxon>Limnospira</taxon>
    </lineage>
</organism>
<dbReference type="RefSeq" id="WP_008055979.1">
    <property type="nucleotide sequence ID" value="NZ_FO818640.1"/>
</dbReference>
<keyword evidence="2" id="KW-1185">Reference proteome</keyword>
<proteinExistence type="predicted"/>
<accession>A0A9P1KLM0</accession>
<dbReference type="Proteomes" id="UP000032946">
    <property type="component" value="Chromosome"/>
</dbReference>
<evidence type="ECO:0000313" key="1">
    <source>
        <dbReference type="EMBL" id="CDM98316.1"/>
    </source>
</evidence>